<accession>A0A9X0QW84</accession>
<evidence type="ECO:0000313" key="1">
    <source>
        <dbReference type="EMBL" id="MBC4014655.1"/>
    </source>
</evidence>
<dbReference type="InterPro" id="IPR011330">
    <property type="entry name" value="Glyco_hydro/deAcase_b/a-brl"/>
</dbReference>
<sequence length="108" mass="12341">MPAGPRWSVGTLLYAFGTNDMRFASGQGFVRPEDFPDYCTGAFDWLMRESRATPKMMSVGLHLRTINRAGRIRGLELLLDYVTRQPGVWITRRCDIARHWRVLSGLPV</sequence>
<dbReference type="GO" id="GO:0005975">
    <property type="term" value="P:carbohydrate metabolic process"/>
    <property type="evidence" value="ECO:0007669"/>
    <property type="project" value="InterPro"/>
</dbReference>
<protein>
    <recommendedName>
        <fullName evidence="3">Polysaccharide deacetylase</fullName>
    </recommendedName>
</protein>
<organism evidence="1 2">
    <name type="scientific">Siccirubricoccus deserti</name>
    <dbReference type="NCBI Taxonomy" id="2013562"/>
    <lineage>
        <taxon>Bacteria</taxon>
        <taxon>Pseudomonadati</taxon>
        <taxon>Pseudomonadota</taxon>
        <taxon>Alphaproteobacteria</taxon>
        <taxon>Acetobacterales</taxon>
        <taxon>Roseomonadaceae</taxon>
        <taxon>Siccirubricoccus</taxon>
    </lineage>
</organism>
<gene>
    <name evidence="1" type="ORF">H7965_04895</name>
</gene>
<dbReference type="Proteomes" id="UP000600101">
    <property type="component" value="Unassembled WGS sequence"/>
</dbReference>
<proteinExistence type="predicted"/>
<evidence type="ECO:0000313" key="2">
    <source>
        <dbReference type="Proteomes" id="UP000600101"/>
    </source>
</evidence>
<dbReference type="PANTHER" id="PTHR43123:SF1">
    <property type="entry name" value="POLYSACCHARIDE DEACETYLASE-RELATED"/>
    <property type="match status" value="1"/>
</dbReference>
<name>A0A9X0QW84_9PROT</name>
<reference evidence="1" key="1">
    <citation type="submission" date="2020-08" db="EMBL/GenBank/DDBJ databases">
        <authorList>
            <person name="Hu Y."/>
            <person name="Nguyen S.V."/>
            <person name="Li F."/>
            <person name="Fanning S."/>
        </authorList>
    </citation>
    <scope>NUCLEOTIDE SEQUENCE</scope>
    <source>
        <strain evidence="1">SYSU D8009</strain>
    </source>
</reference>
<dbReference type="Gene3D" id="3.20.20.370">
    <property type="entry name" value="Glycoside hydrolase/deacetylase"/>
    <property type="match status" value="1"/>
</dbReference>
<evidence type="ECO:0008006" key="3">
    <source>
        <dbReference type="Google" id="ProtNLM"/>
    </source>
</evidence>
<dbReference type="EMBL" id="JACOMF010000004">
    <property type="protein sequence ID" value="MBC4014655.1"/>
    <property type="molecule type" value="Genomic_DNA"/>
</dbReference>
<comment type="caution">
    <text evidence="1">The sequence shown here is derived from an EMBL/GenBank/DDBJ whole genome shotgun (WGS) entry which is preliminary data.</text>
</comment>
<dbReference type="SUPFAM" id="SSF88713">
    <property type="entry name" value="Glycoside hydrolase/deacetylase"/>
    <property type="match status" value="1"/>
</dbReference>
<dbReference type="AlphaFoldDB" id="A0A9X0QW84"/>
<dbReference type="PANTHER" id="PTHR43123">
    <property type="entry name" value="POLYSACCHARIDE DEACETYLASE-RELATED"/>
    <property type="match status" value="1"/>
</dbReference>
<keyword evidence="2" id="KW-1185">Reference proteome</keyword>